<dbReference type="EMBL" id="JAAXZB010000001">
    <property type="protein sequence ID" value="NKW09970.1"/>
    <property type="molecule type" value="Genomic_DNA"/>
</dbReference>
<dbReference type="Proteomes" id="UP000558475">
    <property type="component" value="Unassembled WGS sequence"/>
</dbReference>
<proteinExistence type="predicted"/>
<accession>A0A7X6FRW5</accession>
<dbReference type="AlphaFoldDB" id="A0A7X6FRW5"/>
<gene>
    <name evidence="1" type="ORF">HGG76_11715</name>
</gene>
<organism evidence="1 2">
    <name type="scientific">Brucella tritici</name>
    <dbReference type="NCBI Taxonomy" id="94626"/>
    <lineage>
        <taxon>Bacteria</taxon>
        <taxon>Pseudomonadati</taxon>
        <taxon>Pseudomonadota</taxon>
        <taxon>Alphaproteobacteria</taxon>
        <taxon>Hyphomicrobiales</taxon>
        <taxon>Brucellaceae</taxon>
        <taxon>Brucella/Ochrobactrum group</taxon>
        <taxon>Brucella</taxon>
    </lineage>
</organism>
<name>A0A7X6FRW5_9HYPH</name>
<reference evidence="1 2" key="1">
    <citation type="submission" date="2020-04" db="EMBL/GenBank/DDBJ databases">
        <title>Whole genome sequencing of clinical and environmental type strains of Ochrobactrum.</title>
        <authorList>
            <person name="Dharne M."/>
        </authorList>
    </citation>
    <scope>NUCLEOTIDE SEQUENCE [LARGE SCALE GENOMIC DNA]</scope>
    <source>
        <strain evidence="1 2">DSM 13340</strain>
    </source>
</reference>
<sequence>MARGGIHWIAGPVSYNTTDTGMHPDRTFQTLKWGFIGGDASGELRRWNLLFSIETRKFSSTSLSIPQWEKAHAKDLADFYRPIAILRHMLPKGSIALAMKAMLKQEDIADAIALSITGGQSHGDHS</sequence>
<evidence type="ECO:0000313" key="1">
    <source>
        <dbReference type="EMBL" id="NKW09970.1"/>
    </source>
</evidence>
<comment type="caution">
    <text evidence="1">The sequence shown here is derived from an EMBL/GenBank/DDBJ whole genome shotgun (WGS) entry which is preliminary data.</text>
</comment>
<evidence type="ECO:0000313" key="2">
    <source>
        <dbReference type="Proteomes" id="UP000558475"/>
    </source>
</evidence>
<protein>
    <submittedName>
        <fullName evidence="1">Uncharacterized protein</fullName>
    </submittedName>
</protein>